<evidence type="ECO:0000256" key="4">
    <source>
        <dbReference type="ARBA" id="ARBA00022679"/>
    </source>
</evidence>
<evidence type="ECO:0000259" key="6">
    <source>
        <dbReference type="Pfam" id="PF05175"/>
    </source>
</evidence>
<keyword evidence="5" id="KW-0949">S-adenosyl-L-methionine</keyword>
<keyword evidence="1" id="KW-0963">Cytoplasm</keyword>
<dbReference type="SUPFAM" id="SSF53335">
    <property type="entry name" value="S-adenosyl-L-methionine-dependent methyltransferases"/>
    <property type="match status" value="1"/>
</dbReference>
<keyword evidence="4 7" id="KW-0808">Transferase</keyword>
<dbReference type="PANTHER" id="PTHR47816:SF4">
    <property type="entry name" value="RIBOSOMAL RNA SMALL SUBUNIT METHYLTRANSFERASE C"/>
    <property type="match status" value="1"/>
</dbReference>
<evidence type="ECO:0000256" key="2">
    <source>
        <dbReference type="ARBA" id="ARBA00022552"/>
    </source>
</evidence>
<keyword evidence="3 7" id="KW-0489">Methyltransferase</keyword>
<dbReference type="InterPro" id="IPR020596">
    <property type="entry name" value="rRNA_Ade_Mease_Trfase_CS"/>
</dbReference>
<dbReference type="InterPro" id="IPR007848">
    <property type="entry name" value="Small_mtfrase_dom"/>
</dbReference>
<dbReference type="CDD" id="cd02440">
    <property type="entry name" value="AdoMet_MTases"/>
    <property type="match status" value="1"/>
</dbReference>
<keyword evidence="2" id="KW-0698">rRNA processing</keyword>
<dbReference type="Proteomes" id="UP000043764">
    <property type="component" value="Unassembled WGS sequence"/>
</dbReference>
<dbReference type="EMBL" id="CVRL01000046">
    <property type="protein sequence ID" value="CRL12917.1"/>
    <property type="molecule type" value="Genomic_DNA"/>
</dbReference>
<dbReference type="InterPro" id="IPR046977">
    <property type="entry name" value="RsmC/RlmG"/>
</dbReference>
<dbReference type="Pfam" id="PF05175">
    <property type="entry name" value="MTS"/>
    <property type="match status" value="1"/>
</dbReference>
<reference evidence="8" key="1">
    <citation type="submission" date="2015-05" db="EMBL/GenBank/DDBJ databases">
        <authorList>
            <person name="Rodrigo-Torres Lidia"/>
            <person name="Arahal R.David."/>
        </authorList>
    </citation>
    <scope>NUCLEOTIDE SEQUENCE [LARGE SCALE GENOMIC DNA]</scope>
    <source>
        <strain evidence="8">CECT 7321</strain>
    </source>
</reference>
<feature type="domain" description="Methyltransferase small" evidence="6">
    <location>
        <begin position="158"/>
        <end position="320"/>
    </location>
</feature>
<dbReference type="PROSITE" id="PS01131">
    <property type="entry name" value="RRNA_A_DIMETH"/>
    <property type="match status" value="1"/>
</dbReference>
<dbReference type="InterPro" id="IPR002052">
    <property type="entry name" value="DNA_methylase_N6_adenine_CS"/>
</dbReference>
<keyword evidence="8" id="KW-1185">Reference proteome</keyword>
<dbReference type="GO" id="GO:0000179">
    <property type="term" value="F:rRNA (adenine-N6,N6-)-dimethyltransferase activity"/>
    <property type="evidence" value="ECO:0007669"/>
    <property type="project" value="InterPro"/>
</dbReference>
<evidence type="ECO:0000313" key="8">
    <source>
        <dbReference type="Proteomes" id="UP000043764"/>
    </source>
</evidence>
<evidence type="ECO:0000256" key="1">
    <source>
        <dbReference type="ARBA" id="ARBA00022490"/>
    </source>
</evidence>
<accession>A0A0H5D6Y4</accession>
<dbReference type="AlphaFoldDB" id="A0A0H5D6Y4"/>
<dbReference type="RefSeq" id="WP_050674408.1">
    <property type="nucleotide sequence ID" value="NZ_CVRL01000046.1"/>
</dbReference>
<dbReference type="GO" id="GO:0052914">
    <property type="term" value="F:16S rRNA (guanine(1207)-N(2))-methyltransferase activity"/>
    <property type="evidence" value="ECO:0007669"/>
    <property type="project" value="UniProtKB-EC"/>
</dbReference>
<organism evidence="7 8">
    <name type="scientific">Phaeobacter italicus</name>
    <dbReference type="NCBI Taxonomy" id="481446"/>
    <lineage>
        <taxon>Bacteria</taxon>
        <taxon>Pseudomonadati</taxon>
        <taxon>Pseudomonadota</taxon>
        <taxon>Alphaproteobacteria</taxon>
        <taxon>Rhodobacterales</taxon>
        <taxon>Roseobacteraceae</taxon>
        <taxon>Phaeobacter</taxon>
    </lineage>
</organism>
<dbReference type="PROSITE" id="PS00092">
    <property type="entry name" value="N6_MTASE"/>
    <property type="match status" value="1"/>
</dbReference>
<sequence>MSIRLSLAVETGGFSVPEIGRIAVFNPASGLDLSDLPKERVLIVQPFAPDHEIFAAAGYTCSPDLPGDERFAAAVVFLPRAKALARSLIADATAVCDGPVLIDGNKTDGIDSILKALKSRATLSSAISKAHGKAFWFEAASADLADWRAGPQQITGGFTTAPGVFSADDIDPASALLAAALPEKLGRNVVDLGGGWGYLSAEILKRENVQSLHLVEADHIALSCARQNISDDRVQFHWADARGWKAPDRVDCVVSNPPFHTGRAAEPSLGQAFITAASGMLAPAGSLWLVANRHLPYETTLAEQFAVVEEVAGDNRFKVLHASRPRRHRR</sequence>
<dbReference type="GO" id="GO:0003676">
    <property type="term" value="F:nucleic acid binding"/>
    <property type="evidence" value="ECO:0007669"/>
    <property type="project" value="InterPro"/>
</dbReference>
<evidence type="ECO:0000256" key="5">
    <source>
        <dbReference type="ARBA" id="ARBA00022691"/>
    </source>
</evidence>
<dbReference type="EC" id="2.1.1.172" evidence="7"/>
<gene>
    <name evidence="7" type="primary">rsmC</name>
    <name evidence="7" type="ORF">NIT7321_03800</name>
</gene>
<dbReference type="STRING" id="481446.NIT7645_02144"/>
<dbReference type="InterPro" id="IPR029063">
    <property type="entry name" value="SAM-dependent_MTases_sf"/>
</dbReference>
<evidence type="ECO:0000313" key="7">
    <source>
        <dbReference type="EMBL" id="CRL12917.1"/>
    </source>
</evidence>
<evidence type="ECO:0000256" key="3">
    <source>
        <dbReference type="ARBA" id="ARBA00022603"/>
    </source>
</evidence>
<name>A0A0H5D6Y4_9RHOB</name>
<proteinExistence type="predicted"/>
<protein>
    <submittedName>
        <fullName evidence="7">Ribosomal RNA small subunit methyltransferase C</fullName>
        <ecNumber evidence="7">2.1.1.172</ecNumber>
    </submittedName>
</protein>
<dbReference type="Gene3D" id="3.40.50.150">
    <property type="entry name" value="Vaccinia Virus protein VP39"/>
    <property type="match status" value="2"/>
</dbReference>
<dbReference type="PANTHER" id="PTHR47816">
    <property type="entry name" value="RIBOSOMAL RNA SMALL SUBUNIT METHYLTRANSFERASE C"/>
    <property type="match status" value="1"/>
</dbReference>